<evidence type="ECO:0000259" key="7">
    <source>
        <dbReference type="PROSITE" id="PS50004"/>
    </source>
</evidence>
<dbReference type="FunFam" id="2.60.120.380:FF:000003">
    <property type="entry name" value="Calpain 5"/>
    <property type="match status" value="1"/>
</dbReference>
<dbReference type="PROSITE" id="PS50203">
    <property type="entry name" value="CALPAIN_CAT"/>
    <property type="match status" value="1"/>
</dbReference>
<keyword evidence="4 6" id="KW-0788">Thiol protease</keyword>
<dbReference type="SUPFAM" id="SSF49562">
    <property type="entry name" value="C2 domain (Calcium/lipid-binding domain, CaLB)"/>
    <property type="match status" value="1"/>
</dbReference>
<dbReference type="CDD" id="cd00044">
    <property type="entry name" value="CysPc"/>
    <property type="match status" value="1"/>
</dbReference>
<dbReference type="SMART" id="SM00720">
    <property type="entry name" value="calpain_III"/>
    <property type="match status" value="1"/>
</dbReference>
<reference evidence="9" key="1">
    <citation type="submission" date="2021-01" db="EMBL/GenBank/DDBJ databases">
        <authorList>
            <person name="Li R."/>
            <person name="Bekaert M."/>
        </authorList>
    </citation>
    <scope>NUCLEOTIDE SEQUENCE</scope>
    <source>
        <strain evidence="9">Farmed</strain>
    </source>
</reference>
<dbReference type="InterPro" id="IPR022684">
    <property type="entry name" value="Calpain_cysteine_protease"/>
</dbReference>
<dbReference type="EMBL" id="CAHIKZ030005227">
    <property type="protein sequence ID" value="CAE1321303.1"/>
    <property type="molecule type" value="Genomic_DNA"/>
</dbReference>
<evidence type="ECO:0000313" key="9">
    <source>
        <dbReference type="EMBL" id="CAE1321303.1"/>
    </source>
</evidence>
<dbReference type="PANTHER" id="PTHR10183:SF379">
    <property type="entry name" value="CALPAIN-5"/>
    <property type="match status" value="1"/>
</dbReference>
<feature type="active site" evidence="5 6">
    <location>
        <position position="97"/>
    </location>
</feature>
<keyword evidence="3 6" id="KW-0378">Hydrolase</keyword>
<dbReference type="FunFam" id="3.90.70.10:FF:000001">
    <property type="entry name" value="Calpain-1 catalytic subunit"/>
    <property type="match status" value="1"/>
</dbReference>
<feature type="active site" evidence="5 6">
    <location>
        <position position="268"/>
    </location>
</feature>
<dbReference type="PROSITE" id="PS00139">
    <property type="entry name" value="THIOL_PROTEASE_CYS"/>
    <property type="match status" value="1"/>
</dbReference>
<dbReference type="GO" id="GO:0004198">
    <property type="term" value="F:calcium-dependent cysteine-type endopeptidase activity"/>
    <property type="evidence" value="ECO:0007669"/>
    <property type="project" value="InterPro"/>
</dbReference>
<feature type="active site" evidence="5 6">
    <location>
        <position position="301"/>
    </location>
</feature>
<dbReference type="CDD" id="cd04046">
    <property type="entry name" value="C2_Calpain"/>
    <property type="match status" value="1"/>
</dbReference>
<comment type="caution">
    <text evidence="9">The sequence shown here is derived from an EMBL/GenBank/DDBJ whole genome shotgun (WGS) entry which is preliminary data.</text>
</comment>
<accession>A0A812EDA3</accession>
<keyword evidence="10" id="KW-1185">Reference proteome</keyword>
<organism evidence="9 10">
    <name type="scientific">Acanthosepion pharaonis</name>
    <name type="common">Pharaoh cuttlefish</name>
    <name type="synonym">Sepia pharaonis</name>
    <dbReference type="NCBI Taxonomy" id="158019"/>
    <lineage>
        <taxon>Eukaryota</taxon>
        <taxon>Metazoa</taxon>
        <taxon>Spiralia</taxon>
        <taxon>Lophotrochozoa</taxon>
        <taxon>Mollusca</taxon>
        <taxon>Cephalopoda</taxon>
        <taxon>Coleoidea</taxon>
        <taxon>Decapodiformes</taxon>
        <taxon>Sepiida</taxon>
        <taxon>Sepiina</taxon>
        <taxon>Sepiidae</taxon>
        <taxon>Acanthosepion</taxon>
    </lineage>
</organism>
<dbReference type="InterPro" id="IPR036213">
    <property type="entry name" value="Calpain_III_sf"/>
</dbReference>
<evidence type="ECO:0000256" key="6">
    <source>
        <dbReference type="PROSITE-ProRule" id="PRU00239"/>
    </source>
</evidence>
<dbReference type="Gene3D" id="2.60.40.150">
    <property type="entry name" value="C2 domain"/>
    <property type="match status" value="1"/>
</dbReference>
<dbReference type="InterPro" id="IPR033884">
    <property type="entry name" value="C2_Calpain"/>
</dbReference>
<dbReference type="InterPro" id="IPR000008">
    <property type="entry name" value="C2_dom"/>
</dbReference>
<dbReference type="Pfam" id="PF00648">
    <property type="entry name" value="Peptidase_C2"/>
    <property type="match status" value="1"/>
</dbReference>
<dbReference type="Proteomes" id="UP000597762">
    <property type="component" value="Unassembled WGS sequence"/>
</dbReference>
<dbReference type="OrthoDB" id="424753at2759"/>
<dbReference type="AlphaFoldDB" id="A0A812EDA3"/>
<dbReference type="InterPro" id="IPR022682">
    <property type="entry name" value="Calpain_domain_III"/>
</dbReference>
<protein>
    <submittedName>
        <fullName evidence="9">CAPN5</fullName>
        <ecNumber evidence="9">3.4.22.-</ecNumber>
    </submittedName>
</protein>
<proteinExistence type="inferred from homology"/>
<dbReference type="PRINTS" id="PR00704">
    <property type="entry name" value="CALPAIN"/>
</dbReference>
<gene>
    <name evidence="9" type="ORF">SPHA_71395</name>
</gene>
<dbReference type="Gene3D" id="3.90.70.10">
    <property type="entry name" value="Cysteine proteinases"/>
    <property type="match status" value="1"/>
</dbReference>
<dbReference type="SUPFAM" id="SSF49758">
    <property type="entry name" value="Calpain large subunit, middle domain (domain III)"/>
    <property type="match status" value="1"/>
</dbReference>
<dbReference type="GO" id="GO:0006508">
    <property type="term" value="P:proteolysis"/>
    <property type="evidence" value="ECO:0007669"/>
    <property type="project" value="UniProtKB-KW"/>
</dbReference>
<feature type="domain" description="C2" evidence="7">
    <location>
        <begin position="510"/>
        <end position="627"/>
    </location>
</feature>
<dbReference type="GO" id="GO:0005737">
    <property type="term" value="C:cytoplasm"/>
    <property type="evidence" value="ECO:0007669"/>
    <property type="project" value="TreeGrafter"/>
</dbReference>
<dbReference type="Pfam" id="PF00168">
    <property type="entry name" value="C2"/>
    <property type="match status" value="1"/>
</dbReference>
<comment type="similarity">
    <text evidence="1">Belongs to the peptidase C2 family.</text>
</comment>
<evidence type="ECO:0000256" key="1">
    <source>
        <dbReference type="ARBA" id="ARBA00007623"/>
    </source>
</evidence>
<evidence type="ECO:0000259" key="8">
    <source>
        <dbReference type="PROSITE" id="PS50203"/>
    </source>
</evidence>
<evidence type="ECO:0000256" key="5">
    <source>
        <dbReference type="PIRSR" id="PIRSR622684-1"/>
    </source>
</evidence>
<dbReference type="SMART" id="SM00239">
    <property type="entry name" value="C2"/>
    <property type="match status" value="1"/>
</dbReference>
<dbReference type="EC" id="3.4.22.-" evidence="9"/>
<dbReference type="SMART" id="SM00230">
    <property type="entry name" value="CysPc"/>
    <property type="match status" value="1"/>
</dbReference>
<feature type="domain" description="Calpain catalytic" evidence="8">
    <location>
        <begin position="39"/>
        <end position="360"/>
    </location>
</feature>
<dbReference type="Gene3D" id="2.60.120.380">
    <property type="match status" value="1"/>
</dbReference>
<dbReference type="InterPro" id="IPR033883">
    <property type="entry name" value="C2_III"/>
</dbReference>
<dbReference type="CDD" id="cd00214">
    <property type="entry name" value="Calpain_III"/>
    <property type="match status" value="1"/>
</dbReference>
<keyword evidence="2 6" id="KW-0645">Protease</keyword>
<dbReference type="InterPro" id="IPR022683">
    <property type="entry name" value="Calpain_III"/>
</dbReference>
<dbReference type="InterPro" id="IPR001300">
    <property type="entry name" value="Peptidase_C2_calpain_cat"/>
</dbReference>
<dbReference type="InterPro" id="IPR035892">
    <property type="entry name" value="C2_domain_sf"/>
</dbReference>
<dbReference type="Pfam" id="PF01067">
    <property type="entry name" value="Calpain_III"/>
    <property type="match status" value="1"/>
</dbReference>
<evidence type="ECO:0000256" key="2">
    <source>
        <dbReference type="ARBA" id="ARBA00022670"/>
    </source>
</evidence>
<evidence type="ECO:0000313" key="10">
    <source>
        <dbReference type="Proteomes" id="UP000597762"/>
    </source>
</evidence>
<name>A0A812EDA3_ACAPH</name>
<sequence>MPLNLPISIPKNFFGTPIKPYKGQDYAKLKQECISKGELFKDPLFPPENSSLFFTPSKISEIGNIVWKRPKEICDAPKLFVEGANSGDVTQGSLGNCWFVAAMSCLANYKEVWNRVIPDHETQDWNDEKPEEYAGIFHFRFWRYGEWVDIVVDDLLPVRGGQLIFIHSKERNEFWSALLEKAYAKLFGTYEVLDGGDLCEALEDFTGGVSDAMSLPDLKVADALEERTSLFERMKKEMDRKSLMAASIPAKSSEEMEASLDSGLVVGHAYGITCVKNVHLEGSGLFGLFGREKMQMVRLRNPWGQCEWKGAFSDGAPEWEKIDKNDREKVGLTFEDDGEFWMTFEDFCKNFVNIAICRVVNTSIFSIRKTWSEGCADGLWAKPARCGGCINNRETFLNNPQFAFDVTEDEDEVMIQLMQKTSRTKTGDDNETIGCTLIKVEENRRYRMHDLRYQEVITSTVFRNSRSIFLRTSMKKGRYVIIPCTFKSEIEGEFLLRVYTSSENSFRVLEHDQPVRTMWQCCAKEPILVTRVKVIKATGLEKQENTGADPYVIISCEGEKVCSPVRKDTTDPDFNSSAIFFRRNPTNSPLKIQIWNSNMLRDQYMGKHVFTSIDECDGSIHQVDLFGRGKEGDIQRPGKLIVEITTKRELASI</sequence>
<evidence type="ECO:0000256" key="4">
    <source>
        <dbReference type="ARBA" id="ARBA00022807"/>
    </source>
</evidence>
<evidence type="ECO:0000256" key="3">
    <source>
        <dbReference type="ARBA" id="ARBA00022801"/>
    </source>
</evidence>
<dbReference type="PROSITE" id="PS50004">
    <property type="entry name" value="C2"/>
    <property type="match status" value="1"/>
</dbReference>
<dbReference type="InterPro" id="IPR038765">
    <property type="entry name" value="Papain-like_cys_pep_sf"/>
</dbReference>
<dbReference type="InterPro" id="IPR000169">
    <property type="entry name" value="Pept_cys_AS"/>
</dbReference>
<dbReference type="SUPFAM" id="SSF54001">
    <property type="entry name" value="Cysteine proteinases"/>
    <property type="match status" value="1"/>
</dbReference>
<dbReference type="PANTHER" id="PTHR10183">
    <property type="entry name" value="CALPAIN"/>
    <property type="match status" value="1"/>
</dbReference>